<dbReference type="HOGENOM" id="CLU_036532_3_1_7"/>
<dbReference type="GO" id="GO:0043137">
    <property type="term" value="P:DNA replication, removal of RNA primer"/>
    <property type="evidence" value="ECO:0007669"/>
    <property type="project" value="TreeGrafter"/>
</dbReference>
<evidence type="ECO:0000256" key="14">
    <source>
        <dbReference type="HAMAP-Rule" id="MF_00052"/>
    </source>
</evidence>
<name>V5NM34_HELPX</name>
<dbReference type="KEGG" id="hez:U064_0287"/>
<dbReference type="GO" id="GO:0006298">
    <property type="term" value="P:mismatch repair"/>
    <property type="evidence" value="ECO:0007669"/>
    <property type="project" value="TreeGrafter"/>
</dbReference>
<dbReference type="InterPro" id="IPR012337">
    <property type="entry name" value="RNaseH-like_sf"/>
</dbReference>
<gene>
    <name evidence="14" type="primary">rnhB</name>
    <name evidence="18" type="ORF">U064_0287</name>
</gene>
<dbReference type="GO" id="GO:0030145">
    <property type="term" value="F:manganese ion binding"/>
    <property type="evidence" value="ECO:0007669"/>
    <property type="project" value="UniProtKB-UniRule"/>
</dbReference>
<dbReference type="EC" id="3.1.26.4" evidence="6 14"/>
<keyword evidence="8 14" id="KW-0963">Cytoplasm</keyword>
<dbReference type="EMBL" id="CP006889">
    <property type="protein sequence ID" value="AHA89223.1"/>
    <property type="molecule type" value="Genomic_DNA"/>
</dbReference>
<evidence type="ECO:0000256" key="5">
    <source>
        <dbReference type="ARBA" id="ARBA00007383"/>
    </source>
</evidence>
<feature type="binding site" evidence="14 15">
    <location>
        <position position="7"/>
    </location>
    <ligand>
        <name>a divalent metal cation</name>
        <dbReference type="ChEBI" id="CHEBI:60240"/>
    </ligand>
</feature>
<evidence type="ECO:0000313" key="18">
    <source>
        <dbReference type="EMBL" id="AHA89223.1"/>
    </source>
</evidence>
<keyword evidence="11 14" id="KW-0255">Endonuclease</keyword>
<dbReference type="HAMAP" id="MF_00052_B">
    <property type="entry name" value="RNase_HII_B"/>
    <property type="match status" value="1"/>
</dbReference>
<dbReference type="Proteomes" id="UP000018543">
    <property type="component" value="Chromosome"/>
</dbReference>
<evidence type="ECO:0000313" key="19">
    <source>
        <dbReference type="Proteomes" id="UP000018543"/>
    </source>
</evidence>
<dbReference type="InterPro" id="IPR001352">
    <property type="entry name" value="RNase_HII/HIII"/>
</dbReference>
<dbReference type="PANTHER" id="PTHR10954:SF18">
    <property type="entry name" value="RIBONUCLEASE HII"/>
    <property type="match status" value="1"/>
</dbReference>
<dbReference type="GO" id="GO:0004523">
    <property type="term" value="F:RNA-DNA hybrid ribonuclease activity"/>
    <property type="evidence" value="ECO:0007669"/>
    <property type="project" value="UniProtKB-UniRule"/>
</dbReference>
<feature type="binding site" evidence="14 15">
    <location>
        <position position="6"/>
    </location>
    <ligand>
        <name>a divalent metal cation</name>
        <dbReference type="ChEBI" id="CHEBI:60240"/>
    </ligand>
</feature>
<keyword evidence="10 14" id="KW-0479">Metal-binding</keyword>
<dbReference type="RefSeq" id="WP_023591677.1">
    <property type="nucleotide sequence ID" value="NC_022911.1"/>
</dbReference>
<dbReference type="InterPro" id="IPR024567">
    <property type="entry name" value="RNase_HII/HIII_dom"/>
</dbReference>
<dbReference type="InterPro" id="IPR022898">
    <property type="entry name" value="RNase_HII"/>
</dbReference>
<evidence type="ECO:0000259" key="17">
    <source>
        <dbReference type="PROSITE" id="PS51975"/>
    </source>
</evidence>
<comment type="cofactor">
    <cofactor evidence="2">
        <name>Mg(2+)</name>
        <dbReference type="ChEBI" id="CHEBI:18420"/>
    </cofactor>
</comment>
<dbReference type="Pfam" id="PF01351">
    <property type="entry name" value="RNase_HII"/>
    <property type="match status" value="1"/>
</dbReference>
<evidence type="ECO:0000256" key="12">
    <source>
        <dbReference type="ARBA" id="ARBA00022801"/>
    </source>
</evidence>
<keyword evidence="9 14" id="KW-0540">Nuclease</keyword>
<proteinExistence type="inferred from homology"/>
<comment type="cofactor">
    <cofactor evidence="14 15">
        <name>Mn(2+)</name>
        <dbReference type="ChEBI" id="CHEBI:29035"/>
    </cofactor>
    <cofactor evidence="14 15">
        <name>Mg(2+)</name>
        <dbReference type="ChEBI" id="CHEBI:18420"/>
    </cofactor>
    <text evidence="14 15">Manganese or magnesium. Binds 1 divalent metal ion per monomer in the absence of substrate. May bind a second metal ion after substrate binding.</text>
</comment>
<reference evidence="18 19" key="1">
    <citation type="journal article" date="2013" name="PLoS ONE">
        <title>Helicobacter pylori genomic microevolution during naturally occurring transmission between adults.</title>
        <authorList>
            <person name="Linz B."/>
            <person name="Windsor H.M."/>
            <person name="Gajewski J.P."/>
            <person name="Hake C.M."/>
            <person name="Drautz D.I."/>
            <person name="Schuster S.C."/>
            <person name="Marshall B.J."/>
        </authorList>
    </citation>
    <scope>NUCLEOTIDE SEQUENCE [LARGE SCALE GENOMIC DNA]</scope>
    <source>
        <strain evidence="18 19">BM012S</strain>
    </source>
</reference>
<dbReference type="InterPro" id="IPR036397">
    <property type="entry name" value="RNaseH_sf"/>
</dbReference>
<evidence type="ECO:0000256" key="15">
    <source>
        <dbReference type="PROSITE-ProRule" id="PRU01319"/>
    </source>
</evidence>
<comment type="similarity">
    <text evidence="5 14 16">Belongs to the RNase HII family.</text>
</comment>
<organism evidence="18 19">
    <name type="scientific">Helicobacter pylori BM012S</name>
    <dbReference type="NCBI Taxonomy" id="1407463"/>
    <lineage>
        <taxon>Bacteria</taxon>
        <taxon>Pseudomonadati</taxon>
        <taxon>Campylobacterota</taxon>
        <taxon>Epsilonproteobacteria</taxon>
        <taxon>Campylobacterales</taxon>
        <taxon>Helicobacteraceae</taxon>
        <taxon>Helicobacter</taxon>
    </lineage>
</organism>
<comment type="catalytic activity">
    <reaction evidence="1 14 15 16">
        <text>Endonucleolytic cleavage to 5'-phosphomonoester.</text>
        <dbReference type="EC" id="3.1.26.4"/>
    </reaction>
</comment>
<dbReference type="CDD" id="cd07182">
    <property type="entry name" value="RNase_HII_bacteria_HII_like"/>
    <property type="match status" value="1"/>
</dbReference>
<evidence type="ECO:0000256" key="1">
    <source>
        <dbReference type="ARBA" id="ARBA00000077"/>
    </source>
</evidence>
<dbReference type="GO" id="GO:0032299">
    <property type="term" value="C:ribonuclease H2 complex"/>
    <property type="evidence" value="ECO:0007669"/>
    <property type="project" value="TreeGrafter"/>
</dbReference>
<evidence type="ECO:0000256" key="8">
    <source>
        <dbReference type="ARBA" id="ARBA00022490"/>
    </source>
</evidence>
<dbReference type="Gene3D" id="3.30.420.10">
    <property type="entry name" value="Ribonuclease H-like superfamily/Ribonuclease H"/>
    <property type="match status" value="1"/>
</dbReference>
<feature type="domain" description="RNase H type-2" evidence="17">
    <location>
        <begin position="1"/>
        <end position="197"/>
    </location>
</feature>
<accession>V5NM34</accession>
<evidence type="ECO:0000256" key="4">
    <source>
        <dbReference type="ARBA" id="ARBA00004496"/>
    </source>
</evidence>
<dbReference type="GO" id="GO:0005737">
    <property type="term" value="C:cytoplasm"/>
    <property type="evidence" value="ECO:0007669"/>
    <property type="project" value="UniProtKB-SubCell"/>
</dbReference>
<evidence type="ECO:0000256" key="9">
    <source>
        <dbReference type="ARBA" id="ARBA00022722"/>
    </source>
</evidence>
<evidence type="ECO:0000256" key="6">
    <source>
        <dbReference type="ARBA" id="ARBA00012180"/>
    </source>
</evidence>
<evidence type="ECO:0000256" key="10">
    <source>
        <dbReference type="ARBA" id="ARBA00022723"/>
    </source>
</evidence>
<evidence type="ECO:0000256" key="2">
    <source>
        <dbReference type="ARBA" id="ARBA00001946"/>
    </source>
</evidence>
<dbReference type="PANTHER" id="PTHR10954">
    <property type="entry name" value="RIBONUCLEASE H2 SUBUNIT A"/>
    <property type="match status" value="1"/>
</dbReference>
<dbReference type="PATRIC" id="fig|1407463.3.peg.288"/>
<dbReference type="NCBIfam" id="NF000595">
    <property type="entry name" value="PRK00015.1-3"/>
    <property type="match status" value="1"/>
</dbReference>
<dbReference type="SUPFAM" id="SSF53098">
    <property type="entry name" value="Ribonuclease H-like"/>
    <property type="match status" value="1"/>
</dbReference>
<evidence type="ECO:0000256" key="3">
    <source>
        <dbReference type="ARBA" id="ARBA00004065"/>
    </source>
</evidence>
<evidence type="ECO:0000256" key="7">
    <source>
        <dbReference type="ARBA" id="ARBA00019179"/>
    </source>
</evidence>
<protein>
    <recommendedName>
        <fullName evidence="7 14">Ribonuclease HII</fullName>
        <shortName evidence="14">RNase HII</shortName>
        <ecNumber evidence="6 14">3.1.26.4</ecNumber>
    </recommendedName>
</protein>
<dbReference type="GO" id="GO:0003723">
    <property type="term" value="F:RNA binding"/>
    <property type="evidence" value="ECO:0007669"/>
    <property type="project" value="UniProtKB-UniRule"/>
</dbReference>
<dbReference type="NCBIfam" id="NF011119">
    <property type="entry name" value="PRK14550.1"/>
    <property type="match status" value="1"/>
</dbReference>
<comment type="function">
    <text evidence="3 14 16">Endonuclease that specifically degrades the RNA of RNA-DNA hybrids.</text>
</comment>
<evidence type="ECO:0000256" key="11">
    <source>
        <dbReference type="ARBA" id="ARBA00022759"/>
    </source>
</evidence>
<comment type="subcellular location">
    <subcellularLocation>
        <location evidence="4 14">Cytoplasm</location>
    </subcellularLocation>
</comment>
<dbReference type="AlphaFoldDB" id="V5NM34"/>
<feature type="binding site" evidence="14 15">
    <location>
        <position position="103"/>
    </location>
    <ligand>
        <name>a divalent metal cation</name>
        <dbReference type="ChEBI" id="CHEBI:60240"/>
    </ligand>
</feature>
<dbReference type="PROSITE" id="PS51975">
    <property type="entry name" value="RNASE_H_2"/>
    <property type="match status" value="1"/>
</dbReference>
<keyword evidence="12 14" id="KW-0378">Hydrolase</keyword>
<keyword evidence="13 14" id="KW-0464">Manganese</keyword>
<evidence type="ECO:0000256" key="16">
    <source>
        <dbReference type="RuleBase" id="RU003515"/>
    </source>
</evidence>
<evidence type="ECO:0000256" key="13">
    <source>
        <dbReference type="ARBA" id="ARBA00023211"/>
    </source>
</evidence>
<sequence length="214" mass="23636">MVLGIDEAGRGCLAGSLFVAGVACSEKTALEFLKMGLKDSKKLSPKKRFFLEDKIKTHGEVGFFVVKKSAEAIDSLGLGACLRLAIEEIVENGRSLANEIKIDGNTAFGLNKRYPNIQTIIKGDETIAQIAMASVLAKAFKDREMLELHALFKEYGWDKNCGYGTKQHIEAIIKLGATPFHRHSFTLKNRILNPKLLKVEQRLIQNSTEIGSAR</sequence>